<sequence length="367" mass="42497">MLLLIVFNYTILFTFIVGIYMLHVKKQSMPLFYQQYEHVFLGILLGTTGILLTGASFSSFGGYLVNVRLIPVLAAGLIGSPLTIIITGFMIGYSRFFMGDLTIPLVFGTANFMLLSFIMAIFHNRFPITFKNIHWYYFGIFIPTALFSYFFILPSFEQLNLLLAFVICTTFYFFLLKYTLQKRQQEALLVQHAANYEKIDTITKLPNHRWVYERCEEYVHSHMRFSVIRCYIYNFEEYHQHNGHLMRDQLITTTIQKLCDFDYAHPYQFAQLDSYEFVILMPDAPPAIALDFSAHFQHFMQDLDLSQHGIQLDKDIQLALGIASFPDQSGEAVDIIQAAGKALDKAKQKTHFTIEHANNLPETKTQR</sequence>
<name>A0A1C0Y874_9BACL</name>
<dbReference type="InterPro" id="IPR000160">
    <property type="entry name" value="GGDEF_dom"/>
</dbReference>
<evidence type="ECO:0000313" key="9">
    <source>
        <dbReference type="Proteomes" id="UP000093199"/>
    </source>
</evidence>
<evidence type="ECO:0000256" key="3">
    <source>
        <dbReference type="ARBA" id="ARBA00022692"/>
    </source>
</evidence>
<keyword evidence="5 6" id="KW-0472">Membrane</keyword>
<feature type="transmembrane region" description="Helical" evidence="6">
    <location>
        <begin position="103"/>
        <end position="122"/>
    </location>
</feature>
<dbReference type="PANTHER" id="PTHR33121:SF70">
    <property type="entry name" value="SIGNALING PROTEIN YKOW"/>
    <property type="match status" value="1"/>
</dbReference>
<dbReference type="InterPro" id="IPR043128">
    <property type="entry name" value="Rev_trsase/Diguanyl_cyclase"/>
</dbReference>
<evidence type="ECO:0000256" key="4">
    <source>
        <dbReference type="ARBA" id="ARBA00022989"/>
    </source>
</evidence>
<evidence type="ECO:0000256" key="1">
    <source>
        <dbReference type="ARBA" id="ARBA00004651"/>
    </source>
</evidence>
<dbReference type="Pfam" id="PF07694">
    <property type="entry name" value="5TM-5TMR_LYT"/>
    <property type="match status" value="1"/>
</dbReference>
<dbReference type="GO" id="GO:0005886">
    <property type="term" value="C:plasma membrane"/>
    <property type="evidence" value="ECO:0007669"/>
    <property type="project" value="UniProtKB-SubCell"/>
</dbReference>
<dbReference type="InterPro" id="IPR011620">
    <property type="entry name" value="Sig_transdc_His_kinase_LytS_TM"/>
</dbReference>
<dbReference type="Proteomes" id="UP000093199">
    <property type="component" value="Unassembled WGS sequence"/>
</dbReference>
<dbReference type="SMART" id="SM00267">
    <property type="entry name" value="GGDEF"/>
    <property type="match status" value="1"/>
</dbReference>
<dbReference type="PANTHER" id="PTHR33121">
    <property type="entry name" value="CYCLIC DI-GMP PHOSPHODIESTERASE PDEF"/>
    <property type="match status" value="1"/>
</dbReference>
<dbReference type="PROSITE" id="PS50887">
    <property type="entry name" value="GGDEF"/>
    <property type="match status" value="1"/>
</dbReference>
<dbReference type="EMBL" id="MASJ01000038">
    <property type="protein sequence ID" value="OCS83350.1"/>
    <property type="molecule type" value="Genomic_DNA"/>
</dbReference>
<dbReference type="InterPro" id="IPR050706">
    <property type="entry name" value="Cyclic-di-GMP_PDE-like"/>
</dbReference>
<feature type="domain" description="GGDEF" evidence="7">
    <location>
        <begin position="223"/>
        <end position="357"/>
    </location>
</feature>
<dbReference type="Gene3D" id="3.30.70.270">
    <property type="match status" value="1"/>
</dbReference>
<keyword evidence="9" id="KW-1185">Reference proteome</keyword>
<dbReference type="InterPro" id="IPR029787">
    <property type="entry name" value="Nucleotide_cyclase"/>
</dbReference>
<dbReference type="RefSeq" id="WP_066547053.1">
    <property type="nucleotide sequence ID" value="NZ_MASJ01000038.1"/>
</dbReference>
<feature type="transmembrane region" description="Helical" evidence="6">
    <location>
        <begin position="69"/>
        <end position="91"/>
    </location>
</feature>
<accession>A0A1C0Y874</accession>
<evidence type="ECO:0000256" key="6">
    <source>
        <dbReference type="SAM" id="Phobius"/>
    </source>
</evidence>
<dbReference type="NCBIfam" id="TIGR00254">
    <property type="entry name" value="GGDEF"/>
    <property type="match status" value="1"/>
</dbReference>
<dbReference type="GO" id="GO:0000155">
    <property type="term" value="F:phosphorelay sensor kinase activity"/>
    <property type="evidence" value="ECO:0007669"/>
    <property type="project" value="InterPro"/>
</dbReference>
<dbReference type="Pfam" id="PF00990">
    <property type="entry name" value="GGDEF"/>
    <property type="match status" value="1"/>
</dbReference>
<keyword evidence="2" id="KW-1003">Cell membrane</keyword>
<dbReference type="AlphaFoldDB" id="A0A1C0Y874"/>
<evidence type="ECO:0000256" key="5">
    <source>
        <dbReference type="ARBA" id="ARBA00023136"/>
    </source>
</evidence>
<feature type="transmembrane region" description="Helical" evidence="6">
    <location>
        <begin position="6"/>
        <end position="24"/>
    </location>
</feature>
<gene>
    <name evidence="8" type="ORF">A6M13_04820</name>
</gene>
<dbReference type="GO" id="GO:0071555">
    <property type="term" value="P:cell wall organization"/>
    <property type="evidence" value="ECO:0007669"/>
    <property type="project" value="InterPro"/>
</dbReference>
<comment type="subcellular location">
    <subcellularLocation>
        <location evidence="1">Cell membrane</location>
        <topology evidence="1">Multi-pass membrane protein</topology>
    </subcellularLocation>
</comment>
<evidence type="ECO:0000259" key="7">
    <source>
        <dbReference type="PROSITE" id="PS50887"/>
    </source>
</evidence>
<keyword evidence="3 6" id="KW-0812">Transmembrane</keyword>
<protein>
    <recommendedName>
        <fullName evidence="7">GGDEF domain-containing protein</fullName>
    </recommendedName>
</protein>
<feature type="transmembrane region" description="Helical" evidence="6">
    <location>
        <begin position="134"/>
        <end position="152"/>
    </location>
</feature>
<feature type="transmembrane region" description="Helical" evidence="6">
    <location>
        <begin position="159"/>
        <end position="180"/>
    </location>
</feature>
<keyword evidence="4 6" id="KW-1133">Transmembrane helix</keyword>
<reference evidence="8 9" key="1">
    <citation type="submission" date="2016-07" db="EMBL/GenBank/DDBJ databases">
        <title>Caryophanon tenue genome sequencing.</title>
        <authorList>
            <person name="Verma A."/>
            <person name="Pal Y."/>
            <person name="Krishnamurthi S."/>
        </authorList>
    </citation>
    <scope>NUCLEOTIDE SEQUENCE [LARGE SCALE GENOMIC DNA]</scope>
    <source>
        <strain evidence="8 9">DSM 14152</strain>
    </source>
</reference>
<dbReference type="SUPFAM" id="SSF55073">
    <property type="entry name" value="Nucleotide cyclase"/>
    <property type="match status" value="1"/>
</dbReference>
<dbReference type="STRING" id="33978.A6M13_04820"/>
<proteinExistence type="predicted"/>
<evidence type="ECO:0000256" key="2">
    <source>
        <dbReference type="ARBA" id="ARBA00022475"/>
    </source>
</evidence>
<dbReference type="OrthoDB" id="69083at2"/>
<feature type="transmembrane region" description="Helical" evidence="6">
    <location>
        <begin position="36"/>
        <end position="57"/>
    </location>
</feature>
<evidence type="ECO:0000313" key="8">
    <source>
        <dbReference type="EMBL" id="OCS83350.1"/>
    </source>
</evidence>
<dbReference type="GO" id="GO:0071111">
    <property type="term" value="F:cyclic-guanylate-specific phosphodiesterase activity"/>
    <property type="evidence" value="ECO:0007669"/>
    <property type="project" value="InterPro"/>
</dbReference>
<organism evidence="8 9">
    <name type="scientific">Caryophanon tenue</name>
    <dbReference type="NCBI Taxonomy" id="33978"/>
    <lineage>
        <taxon>Bacteria</taxon>
        <taxon>Bacillati</taxon>
        <taxon>Bacillota</taxon>
        <taxon>Bacilli</taxon>
        <taxon>Bacillales</taxon>
        <taxon>Caryophanaceae</taxon>
        <taxon>Caryophanon</taxon>
    </lineage>
</organism>
<comment type="caution">
    <text evidence="8">The sequence shown here is derived from an EMBL/GenBank/DDBJ whole genome shotgun (WGS) entry which is preliminary data.</text>
</comment>